<comment type="cofactor">
    <cofactor evidence="4">
        <name>Mn(2+)</name>
        <dbReference type="ChEBI" id="CHEBI:29035"/>
    </cofactor>
    <text evidence="4">Binds 2 manganese ions per subunit.</text>
</comment>
<sequence length="297" mass="32481">MDFTPFLFSEYPNSAPDKARFHIIPVPLERTVSYGAGTRLGPAAILEASLQLEAWDGKSAPGELGLFTHEPIDCTGPLSGVFARIGDAVRMARKCKAIPVILGGEHTVSYAPVRTLHEAGLKFGILHFDAHADLRDIYEGDAFSHACVMRRCVECGDIPLAQFGTRDYSREEADFRKSAHVLAYDADLLARKGLPKTPLPPDFPRLVYVSFDVDGFDSSLMPATGTPSPGGLFWHEALRLLDACLKGRRIIGFDVVELAPIKGLHHADFTAAKLVHSLMGMAQRYGQLEPFSSEESD</sequence>
<keyword evidence="2 4" id="KW-0479">Metal-binding</keyword>
<evidence type="ECO:0000256" key="2">
    <source>
        <dbReference type="ARBA" id="ARBA00022723"/>
    </source>
</evidence>
<feature type="binding site" evidence="4">
    <location>
        <position position="106"/>
    </location>
    <ligand>
        <name>Mn(2+)</name>
        <dbReference type="ChEBI" id="CHEBI:29035"/>
        <label>1</label>
    </ligand>
</feature>
<dbReference type="EMBL" id="DXHV01000077">
    <property type="protein sequence ID" value="HIW01344.1"/>
    <property type="molecule type" value="Genomic_DNA"/>
</dbReference>
<reference evidence="5" key="2">
    <citation type="submission" date="2021-04" db="EMBL/GenBank/DDBJ databases">
        <authorList>
            <person name="Gilroy R."/>
        </authorList>
    </citation>
    <scope>NUCLEOTIDE SEQUENCE</scope>
    <source>
        <strain evidence="5">ChiHecec2B26-446</strain>
    </source>
</reference>
<feature type="binding site" evidence="4">
    <location>
        <position position="131"/>
    </location>
    <ligand>
        <name>Mn(2+)</name>
        <dbReference type="ChEBI" id="CHEBI:29035"/>
        <label>1</label>
    </ligand>
</feature>
<dbReference type="InterPro" id="IPR005925">
    <property type="entry name" value="Agmatinase-rel"/>
</dbReference>
<comment type="caution">
    <text evidence="5">The sequence shown here is derived from an EMBL/GenBank/DDBJ whole genome shotgun (WGS) entry which is preliminary data.</text>
</comment>
<dbReference type="SUPFAM" id="SSF52768">
    <property type="entry name" value="Arginase/deacetylase"/>
    <property type="match status" value="1"/>
</dbReference>
<feature type="binding site" evidence="4">
    <location>
        <position position="133"/>
    </location>
    <ligand>
        <name>Mn(2+)</name>
        <dbReference type="ChEBI" id="CHEBI:29035"/>
        <label>1</label>
    </ligand>
</feature>
<dbReference type="AlphaFoldDB" id="A0A9D1PXE1"/>
<evidence type="ECO:0000313" key="5">
    <source>
        <dbReference type="EMBL" id="HIW01344.1"/>
    </source>
</evidence>
<dbReference type="Pfam" id="PF00491">
    <property type="entry name" value="Arginase"/>
    <property type="match status" value="1"/>
</dbReference>
<dbReference type="PIRSF" id="PIRSF036979">
    <property type="entry name" value="Arginase"/>
    <property type="match status" value="1"/>
</dbReference>
<dbReference type="InterPro" id="IPR006035">
    <property type="entry name" value="Ureohydrolase"/>
</dbReference>
<organism evidence="5 6">
    <name type="scientific">Candidatus Desulfovibrio intestinipullorum</name>
    <dbReference type="NCBI Taxonomy" id="2838536"/>
    <lineage>
        <taxon>Bacteria</taxon>
        <taxon>Pseudomonadati</taxon>
        <taxon>Thermodesulfobacteriota</taxon>
        <taxon>Desulfovibrionia</taxon>
        <taxon>Desulfovibrionales</taxon>
        <taxon>Desulfovibrionaceae</taxon>
        <taxon>Desulfovibrio</taxon>
    </lineage>
</organism>
<dbReference type="PROSITE" id="PS51409">
    <property type="entry name" value="ARGINASE_2"/>
    <property type="match status" value="1"/>
</dbReference>
<evidence type="ECO:0000313" key="6">
    <source>
        <dbReference type="Proteomes" id="UP000886752"/>
    </source>
</evidence>
<accession>A0A9D1PXE1</accession>
<feature type="binding site" evidence="4">
    <location>
        <position position="214"/>
    </location>
    <ligand>
        <name>Mn(2+)</name>
        <dbReference type="ChEBI" id="CHEBI:29035"/>
        <label>1</label>
    </ligand>
</feature>
<evidence type="ECO:0000256" key="3">
    <source>
        <dbReference type="ARBA" id="ARBA00022801"/>
    </source>
</evidence>
<comment type="similarity">
    <text evidence="1">Belongs to the arginase family. Agmatinase subfamily.</text>
</comment>
<dbReference type="NCBIfam" id="TIGR01230">
    <property type="entry name" value="agmatinase"/>
    <property type="match status" value="1"/>
</dbReference>
<feature type="binding site" evidence="4">
    <location>
        <position position="212"/>
    </location>
    <ligand>
        <name>Mn(2+)</name>
        <dbReference type="ChEBI" id="CHEBI:29035"/>
        <label>1</label>
    </ligand>
</feature>
<dbReference type="GO" id="GO:0033389">
    <property type="term" value="P:putrescine biosynthetic process from arginine, via agmatine"/>
    <property type="evidence" value="ECO:0007669"/>
    <property type="project" value="TreeGrafter"/>
</dbReference>
<dbReference type="PANTHER" id="PTHR11358:SF26">
    <property type="entry name" value="GUANIDINO ACID HYDROLASE, MITOCHONDRIAL"/>
    <property type="match status" value="1"/>
</dbReference>
<proteinExistence type="inferred from homology"/>
<evidence type="ECO:0000256" key="4">
    <source>
        <dbReference type="PIRSR" id="PIRSR036979-1"/>
    </source>
</evidence>
<dbReference type="CDD" id="cd11593">
    <property type="entry name" value="Agmatinase-like_2"/>
    <property type="match status" value="1"/>
</dbReference>
<dbReference type="GO" id="GO:0008783">
    <property type="term" value="F:agmatinase activity"/>
    <property type="evidence" value="ECO:0007669"/>
    <property type="project" value="UniProtKB-EC"/>
</dbReference>
<evidence type="ECO:0000256" key="1">
    <source>
        <dbReference type="ARBA" id="ARBA00009227"/>
    </source>
</evidence>
<dbReference type="GO" id="GO:0046872">
    <property type="term" value="F:metal ion binding"/>
    <property type="evidence" value="ECO:0007669"/>
    <property type="project" value="UniProtKB-KW"/>
</dbReference>
<dbReference type="Proteomes" id="UP000886752">
    <property type="component" value="Unassembled WGS sequence"/>
</dbReference>
<dbReference type="EC" id="3.5.3.11" evidence="5"/>
<protein>
    <submittedName>
        <fullName evidence="5">Agmatinase</fullName>
        <ecNumber evidence="5">3.5.3.11</ecNumber>
    </submittedName>
</protein>
<reference evidence="5" key="1">
    <citation type="journal article" date="2021" name="PeerJ">
        <title>Extensive microbial diversity within the chicken gut microbiome revealed by metagenomics and culture.</title>
        <authorList>
            <person name="Gilroy R."/>
            <person name="Ravi A."/>
            <person name="Getino M."/>
            <person name="Pursley I."/>
            <person name="Horton D.L."/>
            <person name="Alikhan N.F."/>
            <person name="Baker D."/>
            <person name="Gharbi K."/>
            <person name="Hall N."/>
            <person name="Watson M."/>
            <person name="Adriaenssens E.M."/>
            <person name="Foster-Nyarko E."/>
            <person name="Jarju S."/>
            <person name="Secka A."/>
            <person name="Antonio M."/>
            <person name="Oren A."/>
            <person name="Chaudhuri R.R."/>
            <person name="La Ragione R."/>
            <person name="Hildebrand F."/>
            <person name="Pallen M.J."/>
        </authorList>
    </citation>
    <scope>NUCLEOTIDE SEQUENCE</scope>
    <source>
        <strain evidence="5">ChiHecec2B26-446</strain>
    </source>
</reference>
<keyword evidence="3 5" id="KW-0378">Hydrolase</keyword>
<gene>
    <name evidence="5" type="primary">speB</name>
    <name evidence="5" type="ORF">H9894_09200</name>
</gene>
<keyword evidence="4" id="KW-0464">Manganese</keyword>
<feature type="binding site" evidence="4">
    <location>
        <position position="129"/>
    </location>
    <ligand>
        <name>Mn(2+)</name>
        <dbReference type="ChEBI" id="CHEBI:29035"/>
        <label>1</label>
    </ligand>
</feature>
<dbReference type="InterPro" id="IPR023696">
    <property type="entry name" value="Ureohydrolase_dom_sf"/>
</dbReference>
<dbReference type="Gene3D" id="3.40.800.10">
    <property type="entry name" value="Ureohydrolase domain"/>
    <property type="match status" value="1"/>
</dbReference>
<name>A0A9D1PXE1_9BACT</name>
<dbReference type="PANTHER" id="PTHR11358">
    <property type="entry name" value="ARGINASE/AGMATINASE"/>
    <property type="match status" value="1"/>
</dbReference>